<keyword evidence="11" id="KW-0969">Cilium</keyword>
<dbReference type="PRINTS" id="PR01005">
    <property type="entry name" value="FLGHOOKAP1"/>
</dbReference>
<dbReference type="Proteomes" id="UP000095039">
    <property type="component" value="Unassembled WGS sequence"/>
</dbReference>
<dbReference type="NCBIfam" id="TIGR02492">
    <property type="entry name" value="flgK_ends"/>
    <property type="match status" value="1"/>
</dbReference>
<name>A0A1E5C693_9GAMM</name>
<dbReference type="SUPFAM" id="SSF64518">
    <property type="entry name" value="Phase 1 flagellin"/>
    <property type="match status" value="1"/>
</dbReference>
<evidence type="ECO:0000256" key="6">
    <source>
        <dbReference type="ARBA" id="ARBA00023143"/>
    </source>
</evidence>
<accession>A0A1E5C693</accession>
<dbReference type="Pfam" id="PF06429">
    <property type="entry name" value="Flg_bbr_C"/>
    <property type="match status" value="1"/>
</dbReference>
<dbReference type="InterPro" id="IPR053927">
    <property type="entry name" value="FlgK_helical"/>
</dbReference>
<keyword evidence="12" id="KW-1185">Reference proteome</keyword>
<dbReference type="PANTHER" id="PTHR30033:SF1">
    <property type="entry name" value="FLAGELLAR HOOK-ASSOCIATED PROTEIN 1"/>
    <property type="match status" value="1"/>
</dbReference>
<evidence type="ECO:0000313" key="12">
    <source>
        <dbReference type="Proteomes" id="UP000095039"/>
    </source>
</evidence>
<dbReference type="GO" id="GO:0044780">
    <property type="term" value="P:bacterial-type flagellum assembly"/>
    <property type="evidence" value="ECO:0007669"/>
    <property type="project" value="InterPro"/>
</dbReference>
<feature type="domain" description="Flagellar basal body rod protein N-terminal" evidence="7">
    <location>
        <begin position="15"/>
        <end position="35"/>
    </location>
</feature>
<dbReference type="Pfam" id="PF21158">
    <property type="entry name" value="flgK_1st_1"/>
    <property type="match status" value="1"/>
</dbReference>
<evidence type="ECO:0000256" key="3">
    <source>
        <dbReference type="ARBA" id="ARBA00009677"/>
    </source>
</evidence>
<proteinExistence type="inferred from homology"/>
<dbReference type="EMBL" id="AJWN02000057">
    <property type="protein sequence ID" value="OEE61010.1"/>
    <property type="molecule type" value="Genomic_DNA"/>
</dbReference>
<dbReference type="Pfam" id="PF00460">
    <property type="entry name" value="Flg_bb_rod"/>
    <property type="match status" value="1"/>
</dbReference>
<comment type="caution">
    <text evidence="11">The sequence shown here is derived from an EMBL/GenBank/DDBJ whole genome shotgun (WGS) entry which is preliminary data.</text>
</comment>
<gene>
    <name evidence="11" type="ORF">A1OK_21610</name>
</gene>
<keyword evidence="11" id="KW-0282">Flagellum</keyword>
<feature type="domain" description="Flagellar basal-body/hook protein C-terminal" evidence="8">
    <location>
        <begin position="583"/>
        <end position="622"/>
    </location>
</feature>
<dbReference type="InterPro" id="IPR010930">
    <property type="entry name" value="Flg_bb/hook_C_dom"/>
</dbReference>
<comment type="subcellular location">
    <subcellularLocation>
        <location evidence="1">Bacterial flagellum</location>
    </subcellularLocation>
    <subcellularLocation>
        <location evidence="2">Secreted</location>
    </subcellularLocation>
</comment>
<evidence type="ECO:0000259" key="8">
    <source>
        <dbReference type="Pfam" id="PF06429"/>
    </source>
</evidence>
<dbReference type="InterPro" id="IPR002371">
    <property type="entry name" value="FlgK"/>
</dbReference>
<evidence type="ECO:0000259" key="9">
    <source>
        <dbReference type="Pfam" id="PF21158"/>
    </source>
</evidence>
<dbReference type="GO" id="GO:0009424">
    <property type="term" value="C:bacterial-type flagellum hook"/>
    <property type="evidence" value="ECO:0007669"/>
    <property type="project" value="InterPro"/>
</dbReference>
<evidence type="ECO:0000256" key="2">
    <source>
        <dbReference type="ARBA" id="ARBA00004613"/>
    </source>
</evidence>
<dbReference type="PANTHER" id="PTHR30033">
    <property type="entry name" value="FLAGELLAR HOOK-ASSOCIATED PROTEIN 1"/>
    <property type="match status" value="1"/>
</dbReference>
<comment type="similarity">
    <text evidence="3">Belongs to the flagella basal body rod proteins family.</text>
</comment>
<protein>
    <recommendedName>
        <fullName evidence="4">Flagellar hook-associated protein 1</fullName>
    </recommendedName>
</protein>
<keyword evidence="6" id="KW-0975">Bacterial flagellum</keyword>
<evidence type="ECO:0000313" key="11">
    <source>
        <dbReference type="EMBL" id="OEE61010.1"/>
    </source>
</evidence>
<dbReference type="InterPro" id="IPR001444">
    <property type="entry name" value="Flag_bb_rod_N"/>
</dbReference>
<evidence type="ECO:0000259" key="7">
    <source>
        <dbReference type="Pfam" id="PF00460"/>
    </source>
</evidence>
<keyword evidence="5" id="KW-0964">Secreted</keyword>
<dbReference type="AlphaFoldDB" id="A0A1E5C693"/>
<dbReference type="GO" id="GO:0005198">
    <property type="term" value="F:structural molecule activity"/>
    <property type="evidence" value="ECO:0007669"/>
    <property type="project" value="InterPro"/>
</dbReference>
<dbReference type="GO" id="GO:0005576">
    <property type="term" value="C:extracellular region"/>
    <property type="evidence" value="ECO:0007669"/>
    <property type="project" value="UniProtKB-SubCell"/>
</dbReference>
<evidence type="ECO:0000256" key="5">
    <source>
        <dbReference type="ARBA" id="ARBA00022525"/>
    </source>
</evidence>
<reference evidence="11 12" key="1">
    <citation type="journal article" date="2012" name="Science">
        <title>Ecological populations of bacteria act as socially cohesive units of antibiotic production and resistance.</title>
        <authorList>
            <person name="Cordero O.X."/>
            <person name="Wildschutte H."/>
            <person name="Kirkup B."/>
            <person name="Proehl S."/>
            <person name="Ngo L."/>
            <person name="Hussain F."/>
            <person name="Le Roux F."/>
            <person name="Mincer T."/>
            <person name="Polz M.F."/>
        </authorList>
    </citation>
    <scope>NUCLEOTIDE SEQUENCE [LARGE SCALE GENOMIC DNA]</scope>
    <source>
        <strain evidence="11 12">FF-454</strain>
    </source>
</reference>
<organism evidence="11 12">
    <name type="scientific">Enterovibrio norvegicus FF-454</name>
    <dbReference type="NCBI Taxonomy" id="1185651"/>
    <lineage>
        <taxon>Bacteria</taxon>
        <taxon>Pseudomonadati</taxon>
        <taxon>Pseudomonadota</taxon>
        <taxon>Gammaproteobacteria</taxon>
        <taxon>Vibrionales</taxon>
        <taxon>Vibrionaceae</taxon>
        <taxon>Enterovibrio</taxon>
    </lineage>
</organism>
<sequence length="625" mass="67738">MGFDLLTLGSQGVLTAQRQLNTTGHNISNVNTEGYSRQSVEQHANDSAYWSANQWGTGVHAAAVRRNYDKFAVNEFNITTSSLAHAATRNGQLTMLDDMMSHSAKKIPENMNEFYGAVKGLTDSPSDMGARKVVLEKSRLVAAGLNDINNALQSQEMDTSVEIDATLTRMNDIGREIVDIHKAIVKSQTVDNDLLDRHQRLINELSEFTQVSVNQRDDGLYNVIIGSGHTLVSGLHSSELQTVPGVPDHQKRRLALVEGKALKPIDNGDIRGKLGAMFEYRDKTLGQARDELGRLAAGFAMSINDLQSQGYDLSGAVGENIFVDFNSDNIARDRVIKSPESTADMKVYIDDLTKLKIGDYQLKYDGSQYTVVDPEKNMMSVTPTGTPPSISVDGLKIQLDVGLSAGERVVIRPVRQAAGQIGVTMEDPAKIAAQSYVSSKSVITGQGDLTVMQSGAQQEFQVAISPDASQFAVLDMKGNILLAPQAYPPASPINVNGTVFELSEGAAPEDVFSVSLIAADGENGNLIRMQKLQTQKVMDGGRSSLIDVYEGLNTDLGVQKASFARLEDISRVEHDAAAGRVAEISGVNLDEEAANMMKFQHAYMASSRIMTAANETFETLLNATR</sequence>
<keyword evidence="11" id="KW-0966">Cell projection</keyword>
<feature type="domain" description="Flagellar hook-associated protein FlgK helical" evidence="10">
    <location>
        <begin position="93"/>
        <end position="322"/>
    </location>
</feature>
<dbReference type="Pfam" id="PF22638">
    <property type="entry name" value="FlgK_D1"/>
    <property type="match status" value="1"/>
</dbReference>
<feature type="domain" description="Flagellar hook-associated protein 1 D2-like" evidence="9">
    <location>
        <begin position="340"/>
        <end position="413"/>
    </location>
</feature>
<dbReference type="RefSeq" id="WP_016960113.1">
    <property type="nucleotide sequence ID" value="NZ_AJWN02000057.1"/>
</dbReference>
<evidence type="ECO:0000256" key="1">
    <source>
        <dbReference type="ARBA" id="ARBA00004365"/>
    </source>
</evidence>
<evidence type="ECO:0000259" key="10">
    <source>
        <dbReference type="Pfam" id="PF22638"/>
    </source>
</evidence>
<dbReference type="InterPro" id="IPR049119">
    <property type="entry name" value="FlgK_D2-like"/>
</dbReference>
<evidence type="ECO:0000256" key="4">
    <source>
        <dbReference type="ARBA" id="ARBA00016244"/>
    </source>
</evidence>